<comment type="caution">
    <text evidence="2">The sequence shown here is derived from an EMBL/GenBank/DDBJ whole genome shotgun (WGS) entry which is preliminary data.</text>
</comment>
<dbReference type="Gene3D" id="3.30.2310.20">
    <property type="entry name" value="RelE-like"/>
    <property type="match status" value="1"/>
</dbReference>
<dbReference type="PANTHER" id="PTHR38813">
    <property type="match status" value="1"/>
</dbReference>
<reference evidence="2 3" key="1">
    <citation type="submission" date="2019-03" db="EMBL/GenBank/DDBJ databases">
        <title>Genomic Encyclopedia of Type Strains, Phase IV (KMG-IV): sequencing the most valuable type-strain genomes for metagenomic binning, comparative biology and taxonomic classification.</title>
        <authorList>
            <person name="Goeker M."/>
        </authorList>
    </citation>
    <scope>NUCLEOTIDE SEQUENCE [LARGE SCALE GENOMIC DNA]</scope>
    <source>
        <strain evidence="2 3">DSM 13587</strain>
    </source>
</reference>
<dbReference type="InterPro" id="IPR007712">
    <property type="entry name" value="RelE/ParE_toxin"/>
</dbReference>
<dbReference type="SUPFAM" id="SSF143011">
    <property type="entry name" value="RelE-like"/>
    <property type="match status" value="1"/>
</dbReference>
<dbReference type="InterPro" id="IPR052747">
    <property type="entry name" value="TA_system_RelE_toxin"/>
</dbReference>
<proteinExistence type="predicted"/>
<dbReference type="AlphaFoldDB" id="A0A4R3N8D8"/>
<keyword evidence="3" id="KW-1185">Reference proteome</keyword>
<dbReference type="OrthoDB" id="5570653at2"/>
<keyword evidence="1" id="KW-1277">Toxin-antitoxin system</keyword>
<dbReference type="InterPro" id="IPR035093">
    <property type="entry name" value="RelE/ParE_toxin_dom_sf"/>
</dbReference>
<evidence type="ECO:0000256" key="1">
    <source>
        <dbReference type="ARBA" id="ARBA00022649"/>
    </source>
</evidence>
<sequence length="92" mass="10894">MAHYQLKLHKDAAKFLRSLPARMRDRVRDKLDMLMDNPHDMQRLDVKPMVGENGLWRLRVGSIRLIYEVQEHYLVIYVVTAGNRGDVYKKRG</sequence>
<organism evidence="2 3">
    <name type="scientific">Thiobaca trueperi</name>
    <dbReference type="NCBI Taxonomy" id="127458"/>
    <lineage>
        <taxon>Bacteria</taxon>
        <taxon>Pseudomonadati</taxon>
        <taxon>Pseudomonadota</taxon>
        <taxon>Gammaproteobacteria</taxon>
        <taxon>Chromatiales</taxon>
        <taxon>Chromatiaceae</taxon>
        <taxon>Thiobaca</taxon>
    </lineage>
</organism>
<dbReference type="Pfam" id="PF05016">
    <property type="entry name" value="ParE_toxin"/>
    <property type="match status" value="1"/>
</dbReference>
<evidence type="ECO:0000313" key="3">
    <source>
        <dbReference type="Proteomes" id="UP000295717"/>
    </source>
</evidence>
<name>A0A4R3N8D8_9GAMM</name>
<accession>A0A4R3N8D8</accession>
<gene>
    <name evidence="2" type="ORF">EDC35_102516</name>
</gene>
<dbReference type="PANTHER" id="PTHR38813:SF1">
    <property type="entry name" value="TOXIN RELE1-RELATED"/>
    <property type="match status" value="1"/>
</dbReference>
<evidence type="ECO:0000313" key="2">
    <source>
        <dbReference type="EMBL" id="TCT23179.1"/>
    </source>
</evidence>
<dbReference type="EMBL" id="SMAO01000002">
    <property type="protein sequence ID" value="TCT23179.1"/>
    <property type="molecule type" value="Genomic_DNA"/>
</dbReference>
<dbReference type="Proteomes" id="UP000295717">
    <property type="component" value="Unassembled WGS sequence"/>
</dbReference>
<protein>
    <submittedName>
        <fullName evidence="2">mRNA interferase RelE/StbE</fullName>
    </submittedName>
</protein>
<dbReference type="RefSeq" id="WP_132976279.1">
    <property type="nucleotide sequence ID" value="NZ_SMAO01000002.1"/>
</dbReference>